<protein>
    <recommendedName>
        <fullName evidence="3">CpsD/CapB family tyrosine-protein kinase</fullName>
    </recommendedName>
</protein>
<keyword evidence="2" id="KW-1185">Reference proteome</keyword>
<evidence type="ECO:0000313" key="2">
    <source>
        <dbReference type="Proteomes" id="UP000655410"/>
    </source>
</evidence>
<organism evidence="1 2">
    <name type="scientific">Nocardioides phosphati</name>
    <dbReference type="NCBI Taxonomy" id="1867775"/>
    <lineage>
        <taxon>Bacteria</taxon>
        <taxon>Bacillati</taxon>
        <taxon>Actinomycetota</taxon>
        <taxon>Actinomycetes</taxon>
        <taxon>Propionibacteriales</taxon>
        <taxon>Nocardioidaceae</taxon>
        <taxon>Nocardioides</taxon>
    </lineage>
</organism>
<accession>A0ABQ2N5F6</accession>
<evidence type="ECO:0008006" key="3">
    <source>
        <dbReference type="Google" id="ProtNLM"/>
    </source>
</evidence>
<dbReference type="InterPro" id="IPR027417">
    <property type="entry name" value="P-loop_NTPase"/>
</dbReference>
<dbReference type="EMBL" id="BMNI01000001">
    <property type="protein sequence ID" value="GGO85084.1"/>
    <property type="molecule type" value="Genomic_DNA"/>
</dbReference>
<dbReference type="Proteomes" id="UP000655410">
    <property type="component" value="Unassembled WGS sequence"/>
</dbReference>
<sequence>MAIVALTSASGSPGVTTTALGLALLWPRPVLLVEADPTGGSNLLAGYFRGMREYQAGLIELALTASNLSDALADAARPIEGTTVSFVTGTRSHTQASALRDLWAPLAETLGGLETSGQDVIVDAGRLGLHGSPDPLLDAADLALLVSRTTLPNLSALRSWAEAFQRPALDWHQSGVLLVAEGQPYSARDVAGAVTLPVLASLPDDPESAAVFSRGAQPPKRFETGSLVRALHAAIATIHSTITARRNELLEGARS</sequence>
<gene>
    <name evidence="1" type="ORF">GCM10011584_04180</name>
</gene>
<evidence type="ECO:0000313" key="1">
    <source>
        <dbReference type="EMBL" id="GGO85084.1"/>
    </source>
</evidence>
<dbReference type="SUPFAM" id="SSF52540">
    <property type="entry name" value="P-loop containing nucleoside triphosphate hydrolases"/>
    <property type="match status" value="1"/>
</dbReference>
<dbReference type="Gene3D" id="3.40.50.300">
    <property type="entry name" value="P-loop containing nucleotide triphosphate hydrolases"/>
    <property type="match status" value="1"/>
</dbReference>
<name>A0ABQ2N5F6_9ACTN</name>
<proteinExistence type="predicted"/>
<comment type="caution">
    <text evidence="1">The sequence shown here is derived from an EMBL/GenBank/DDBJ whole genome shotgun (WGS) entry which is preliminary data.</text>
</comment>
<reference evidence="2" key="1">
    <citation type="journal article" date="2019" name="Int. J. Syst. Evol. Microbiol.">
        <title>The Global Catalogue of Microorganisms (GCM) 10K type strain sequencing project: providing services to taxonomists for standard genome sequencing and annotation.</title>
        <authorList>
            <consortium name="The Broad Institute Genomics Platform"/>
            <consortium name="The Broad Institute Genome Sequencing Center for Infectious Disease"/>
            <person name="Wu L."/>
            <person name="Ma J."/>
        </authorList>
    </citation>
    <scope>NUCLEOTIDE SEQUENCE [LARGE SCALE GENOMIC DNA]</scope>
    <source>
        <strain evidence="2">CGMCC 4.7371</strain>
    </source>
</reference>
<dbReference type="RefSeq" id="WP_188782319.1">
    <property type="nucleotide sequence ID" value="NZ_BMNI01000001.1"/>
</dbReference>